<proteinExistence type="predicted"/>
<dbReference type="RefSeq" id="WP_344439392.1">
    <property type="nucleotide sequence ID" value="NZ_BAAALF010000008.1"/>
</dbReference>
<keyword evidence="6" id="KW-1185">Reference proteome</keyword>
<gene>
    <name evidence="5" type="ORF">GCM10009665_08850</name>
</gene>
<dbReference type="SUPFAM" id="SSF46785">
    <property type="entry name" value="Winged helix' DNA-binding domain"/>
    <property type="match status" value="1"/>
</dbReference>
<evidence type="ECO:0000256" key="3">
    <source>
        <dbReference type="ARBA" id="ARBA00023163"/>
    </source>
</evidence>
<comment type="caution">
    <text evidence="5">The sequence shown here is derived from an EMBL/GenBank/DDBJ whole genome shotgun (WGS) entry which is preliminary data.</text>
</comment>
<dbReference type="EMBL" id="BAAALF010000008">
    <property type="protein sequence ID" value="GAA1220957.1"/>
    <property type="molecule type" value="Genomic_DNA"/>
</dbReference>
<dbReference type="Gene3D" id="1.20.120.530">
    <property type="entry name" value="GntR ligand-binding domain-like"/>
    <property type="match status" value="1"/>
</dbReference>
<dbReference type="SMART" id="SM00345">
    <property type="entry name" value="HTH_GNTR"/>
    <property type="match status" value="1"/>
</dbReference>
<name>A0ABP4GEC1_9ACTN</name>
<dbReference type="PROSITE" id="PS50949">
    <property type="entry name" value="HTH_GNTR"/>
    <property type="match status" value="1"/>
</dbReference>
<dbReference type="InterPro" id="IPR036388">
    <property type="entry name" value="WH-like_DNA-bd_sf"/>
</dbReference>
<evidence type="ECO:0000313" key="5">
    <source>
        <dbReference type="EMBL" id="GAA1220957.1"/>
    </source>
</evidence>
<evidence type="ECO:0000256" key="1">
    <source>
        <dbReference type="ARBA" id="ARBA00023015"/>
    </source>
</evidence>
<sequence>MTVTDQAIEKIKEMIVRGTLQPGSRLAAEAELADQLGLSRSSLREAVRALTAMRILVTKQGDGTFVSGLEPHLLLEAMTFAADVSHGHTARQLLQVRRLLEPPAVALAAGRLTDRQLAELRGVLDRCATAATIEEFIDLDIEFHRTIADSVGNPVLSTLLGILSTHTQRLRIVRGAIPPPPAGDARTTTPREQAHREHEAIWRALLARDAHLAAGAAAVHVAAVEDWLADGTPIDSAPLDTITPGRSEP</sequence>
<evidence type="ECO:0000256" key="2">
    <source>
        <dbReference type="ARBA" id="ARBA00023125"/>
    </source>
</evidence>
<dbReference type="InterPro" id="IPR008920">
    <property type="entry name" value="TF_FadR/GntR_C"/>
</dbReference>
<dbReference type="InterPro" id="IPR036390">
    <property type="entry name" value="WH_DNA-bd_sf"/>
</dbReference>
<keyword evidence="3" id="KW-0804">Transcription</keyword>
<accession>A0ABP4GEC1</accession>
<evidence type="ECO:0000313" key="6">
    <source>
        <dbReference type="Proteomes" id="UP001500037"/>
    </source>
</evidence>
<evidence type="ECO:0000259" key="4">
    <source>
        <dbReference type="PROSITE" id="PS50949"/>
    </source>
</evidence>
<protein>
    <submittedName>
        <fullName evidence="5">FadR/GntR family transcriptional regulator</fullName>
    </submittedName>
</protein>
<dbReference type="PRINTS" id="PR00035">
    <property type="entry name" value="HTHGNTR"/>
</dbReference>
<dbReference type="Gene3D" id="1.10.10.10">
    <property type="entry name" value="Winged helix-like DNA-binding domain superfamily/Winged helix DNA-binding domain"/>
    <property type="match status" value="1"/>
</dbReference>
<reference evidence="6" key="1">
    <citation type="journal article" date="2019" name="Int. J. Syst. Evol. Microbiol.">
        <title>The Global Catalogue of Microorganisms (GCM) 10K type strain sequencing project: providing services to taxonomists for standard genome sequencing and annotation.</title>
        <authorList>
            <consortium name="The Broad Institute Genomics Platform"/>
            <consortium name="The Broad Institute Genome Sequencing Center for Infectious Disease"/>
            <person name="Wu L."/>
            <person name="Ma J."/>
        </authorList>
    </citation>
    <scope>NUCLEOTIDE SEQUENCE [LARGE SCALE GENOMIC DNA]</scope>
    <source>
        <strain evidence="6">JCM 13004</strain>
    </source>
</reference>
<organism evidence="5 6">
    <name type="scientific">Kitasatospora nipponensis</name>
    <dbReference type="NCBI Taxonomy" id="258049"/>
    <lineage>
        <taxon>Bacteria</taxon>
        <taxon>Bacillati</taxon>
        <taxon>Actinomycetota</taxon>
        <taxon>Actinomycetes</taxon>
        <taxon>Kitasatosporales</taxon>
        <taxon>Streptomycetaceae</taxon>
        <taxon>Kitasatospora</taxon>
    </lineage>
</organism>
<dbReference type="PANTHER" id="PTHR43537">
    <property type="entry name" value="TRANSCRIPTIONAL REGULATOR, GNTR FAMILY"/>
    <property type="match status" value="1"/>
</dbReference>
<dbReference type="Pfam" id="PF00392">
    <property type="entry name" value="GntR"/>
    <property type="match status" value="1"/>
</dbReference>
<dbReference type="InterPro" id="IPR011711">
    <property type="entry name" value="GntR_C"/>
</dbReference>
<dbReference type="Pfam" id="PF07729">
    <property type="entry name" value="FCD"/>
    <property type="match status" value="1"/>
</dbReference>
<dbReference type="InterPro" id="IPR000524">
    <property type="entry name" value="Tscrpt_reg_HTH_GntR"/>
</dbReference>
<dbReference type="SUPFAM" id="SSF48008">
    <property type="entry name" value="GntR ligand-binding domain-like"/>
    <property type="match status" value="1"/>
</dbReference>
<dbReference type="PANTHER" id="PTHR43537:SF5">
    <property type="entry name" value="UXU OPERON TRANSCRIPTIONAL REGULATOR"/>
    <property type="match status" value="1"/>
</dbReference>
<feature type="domain" description="HTH gntR-type" evidence="4">
    <location>
        <begin position="1"/>
        <end position="69"/>
    </location>
</feature>
<keyword evidence="1" id="KW-0805">Transcription regulation</keyword>
<dbReference type="CDD" id="cd07377">
    <property type="entry name" value="WHTH_GntR"/>
    <property type="match status" value="1"/>
</dbReference>
<keyword evidence="2" id="KW-0238">DNA-binding</keyword>
<dbReference type="Proteomes" id="UP001500037">
    <property type="component" value="Unassembled WGS sequence"/>
</dbReference>
<dbReference type="SMART" id="SM00895">
    <property type="entry name" value="FCD"/>
    <property type="match status" value="1"/>
</dbReference>